<feature type="chain" id="PRO_5015473636" description="Secreted protein" evidence="1">
    <location>
        <begin position="23"/>
        <end position="358"/>
    </location>
</feature>
<keyword evidence="1" id="KW-0732">Signal</keyword>
<feature type="signal peptide" evidence="1">
    <location>
        <begin position="1"/>
        <end position="22"/>
    </location>
</feature>
<accession>A0A2S8GNM9</accession>
<protein>
    <recommendedName>
        <fullName evidence="4">Secreted protein</fullName>
    </recommendedName>
</protein>
<evidence type="ECO:0008006" key="4">
    <source>
        <dbReference type="Google" id="ProtNLM"/>
    </source>
</evidence>
<dbReference type="Proteomes" id="UP000237819">
    <property type="component" value="Unassembled WGS sequence"/>
</dbReference>
<gene>
    <name evidence="2" type="ORF">C5Y93_10615</name>
</gene>
<reference evidence="2 3" key="1">
    <citation type="submission" date="2018-02" db="EMBL/GenBank/DDBJ databases">
        <title>Comparative genomes isolates from brazilian mangrove.</title>
        <authorList>
            <person name="Araujo J.E."/>
            <person name="Taketani R.G."/>
            <person name="Silva M.C.P."/>
            <person name="Loureco M.V."/>
            <person name="Andreote F.D."/>
        </authorList>
    </citation>
    <scope>NUCLEOTIDE SEQUENCE [LARGE SCALE GENOMIC DNA]</scope>
    <source>
        <strain evidence="2 3">Nap-Phe MGV</strain>
    </source>
</reference>
<comment type="caution">
    <text evidence="2">The sequence shown here is derived from an EMBL/GenBank/DDBJ whole genome shotgun (WGS) entry which is preliminary data.</text>
</comment>
<evidence type="ECO:0000313" key="2">
    <source>
        <dbReference type="EMBL" id="PQO46028.1"/>
    </source>
</evidence>
<dbReference type="RefSeq" id="WP_105335406.1">
    <property type="nucleotide sequence ID" value="NZ_PUHZ01000011.1"/>
</dbReference>
<dbReference type="OrthoDB" id="252570at2"/>
<proteinExistence type="predicted"/>
<name>A0A2S8GNM9_9BACT</name>
<organism evidence="2 3">
    <name type="scientific">Blastopirellula marina</name>
    <dbReference type="NCBI Taxonomy" id="124"/>
    <lineage>
        <taxon>Bacteria</taxon>
        <taxon>Pseudomonadati</taxon>
        <taxon>Planctomycetota</taxon>
        <taxon>Planctomycetia</taxon>
        <taxon>Pirellulales</taxon>
        <taxon>Pirellulaceae</taxon>
        <taxon>Blastopirellula</taxon>
    </lineage>
</organism>
<evidence type="ECO:0000256" key="1">
    <source>
        <dbReference type="SAM" id="SignalP"/>
    </source>
</evidence>
<evidence type="ECO:0000313" key="3">
    <source>
        <dbReference type="Proteomes" id="UP000237819"/>
    </source>
</evidence>
<sequence length="358" mass="39736">MVRIIRQWMAVGMLVASSPALLWGEAPVQFDVGYLTPAHDMTTPEFQEARPGYRLMQLDVMISTMVDSRISDDLTETTFYIEPHNPNILVADFSPQTTLQSPYAGNISREKRVEYDVNAKLSANHRIDKNLGSDGSLGIGRKQSSVEKVDVLPELKLVSASGTIHRGRGVFFRFNRSAQTSLEGTTVLGVILAVPESWSADTMTVRCQAKIRQQLVPGGPSKETEIPESRYTVAIYQAGDRYAAETAGGYVRAEGNWQQTKWKYADEIQHRRIDSPLDYLASIVRPSHAIGNVEQRLKSSPEKASRELPPQVVDAYYRLQEAKSKLDRCSGLGVPARHRVMDESAIANSSVAVKKEAN</sequence>
<dbReference type="AlphaFoldDB" id="A0A2S8GNM9"/>
<dbReference type="EMBL" id="PUHZ01000011">
    <property type="protein sequence ID" value="PQO46028.1"/>
    <property type="molecule type" value="Genomic_DNA"/>
</dbReference>